<organism evidence="4">
    <name type="scientific">Oryza meridionalis</name>
    <dbReference type="NCBI Taxonomy" id="40149"/>
    <lineage>
        <taxon>Eukaryota</taxon>
        <taxon>Viridiplantae</taxon>
        <taxon>Streptophyta</taxon>
        <taxon>Embryophyta</taxon>
        <taxon>Tracheophyta</taxon>
        <taxon>Spermatophyta</taxon>
        <taxon>Magnoliopsida</taxon>
        <taxon>Liliopsida</taxon>
        <taxon>Poales</taxon>
        <taxon>Poaceae</taxon>
        <taxon>BOP clade</taxon>
        <taxon>Oryzoideae</taxon>
        <taxon>Oryzeae</taxon>
        <taxon>Oryzinae</taxon>
        <taxon>Oryza</taxon>
    </lineage>
</organism>
<accession>A0A0E0CVQ5</accession>
<evidence type="ECO:0000256" key="2">
    <source>
        <dbReference type="SAM" id="MobiDB-lite"/>
    </source>
</evidence>
<proteinExistence type="predicted"/>
<dbReference type="PANTHER" id="PTHR31044:SF30">
    <property type="entry name" value="OS05G0512600 PROTEIN"/>
    <property type="match status" value="1"/>
</dbReference>
<name>A0A0E0CVQ5_9ORYZ</name>
<dbReference type="GO" id="GO:0009506">
    <property type="term" value="C:plasmodesma"/>
    <property type="evidence" value="ECO:0007669"/>
    <property type="project" value="UniProtKB-ARBA"/>
</dbReference>
<feature type="region of interest" description="Disordered" evidence="2">
    <location>
        <begin position="1"/>
        <end position="32"/>
    </location>
</feature>
<feature type="compositionally biased region" description="Low complexity" evidence="2">
    <location>
        <begin position="178"/>
        <end position="187"/>
    </location>
</feature>
<dbReference type="PANTHER" id="PTHR31044">
    <property type="entry name" value="BETA-1,3 GLUCANASE"/>
    <property type="match status" value="1"/>
</dbReference>
<feature type="region of interest" description="Disordered" evidence="2">
    <location>
        <begin position="173"/>
        <end position="266"/>
    </location>
</feature>
<protein>
    <recommendedName>
        <fullName evidence="3">X8 domain-containing protein</fullName>
    </recommendedName>
</protein>
<dbReference type="HOGENOM" id="CLU_925521_0_0_1"/>
<reference evidence="4" key="2">
    <citation type="submission" date="2018-05" db="EMBL/GenBank/DDBJ databases">
        <title>OmerRS3 (Oryza meridionalis Reference Sequence Version 3).</title>
        <authorList>
            <person name="Zhang J."/>
            <person name="Kudrna D."/>
            <person name="Lee S."/>
            <person name="Talag J."/>
            <person name="Welchert J."/>
            <person name="Wing R.A."/>
        </authorList>
    </citation>
    <scope>NUCLEOTIDE SEQUENCE [LARGE SCALE GENOMIC DNA]</scope>
    <source>
        <strain evidence="4">cv. OR44</strain>
    </source>
</reference>
<dbReference type="AlphaFoldDB" id="A0A0E0CVQ5"/>
<keyword evidence="1" id="KW-0732">Signal</keyword>
<sequence>MSSSSSSSSASPSPPSATSPLPSPLLDGGGASALRDRRLPLPAAVDAASSLWMMASLFLTPSLANLKSPTMARSDAVSSTLEEACRPPLSLSRRPWTARRSTAVEEATGSDVRRGLELLLLLLFLLAMSTGSDGVFCVCKPDQSPAVMQKAIDYTCWRGADCTQIMQSGAYYQPNTISGGAKSSGAEASRRRMTGPSARRVVGPRCWQRRRGSQRGRRRRRRAREPTPSSSGPAAASNALAIGPSPPRPCRQMPPSPVPRRRQEERERLLEGGDDMWASLTFLIYLMTRLPYVRHISENHL</sequence>
<reference evidence="4" key="1">
    <citation type="submission" date="2015-04" db="UniProtKB">
        <authorList>
            <consortium name="EnsemblPlants"/>
        </authorList>
    </citation>
    <scope>IDENTIFICATION</scope>
</reference>
<feature type="compositionally biased region" description="Basic residues" evidence="2">
    <location>
        <begin position="207"/>
        <end position="223"/>
    </location>
</feature>
<dbReference type="SMART" id="SM00768">
    <property type="entry name" value="X8"/>
    <property type="match status" value="1"/>
</dbReference>
<dbReference type="InterPro" id="IPR012946">
    <property type="entry name" value="X8"/>
</dbReference>
<feature type="compositionally biased region" description="Pro residues" evidence="2">
    <location>
        <begin position="12"/>
        <end position="23"/>
    </location>
</feature>
<feature type="compositionally biased region" description="Low complexity" evidence="2">
    <location>
        <begin position="226"/>
        <end position="243"/>
    </location>
</feature>
<dbReference type="EnsemblPlants" id="OMERI03G04710.1">
    <property type="protein sequence ID" value="OMERI03G04710.1"/>
    <property type="gene ID" value="OMERI03G04710"/>
</dbReference>
<evidence type="ECO:0000313" key="4">
    <source>
        <dbReference type="EnsemblPlants" id="OMERI03G04710.1"/>
    </source>
</evidence>
<feature type="compositionally biased region" description="Low complexity" evidence="2">
    <location>
        <begin position="1"/>
        <end position="11"/>
    </location>
</feature>
<keyword evidence="5" id="KW-1185">Reference proteome</keyword>
<dbReference type="Gramene" id="OMERI03G04710.1">
    <property type="protein sequence ID" value="OMERI03G04710.1"/>
    <property type="gene ID" value="OMERI03G04710"/>
</dbReference>
<dbReference type="STRING" id="40149.A0A0E0CVQ5"/>
<feature type="domain" description="X8" evidence="3">
    <location>
        <begin position="135"/>
        <end position="188"/>
    </location>
</feature>
<dbReference type="InterPro" id="IPR044788">
    <property type="entry name" value="X8_dom_prot"/>
</dbReference>
<evidence type="ECO:0000256" key="1">
    <source>
        <dbReference type="ARBA" id="ARBA00022729"/>
    </source>
</evidence>
<dbReference type="Proteomes" id="UP000008021">
    <property type="component" value="Chromosome 3"/>
</dbReference>
<evidence type="ECO:0000313" key="5">
    <source>
        <dbReference type="Proteomes" id="UP000008021"/>
    </source>
</evidence>
<evidence type="ECO:0000259" key="3">
    <source>
        <dbReference type="SMART" id="SM00768"/>
    </source>
</evidence>
<feature type="compositionally biased region" description="Pro residues" evidence="2">
    <location>
        <begin position="244"/>
        <end position="258"/>
    </location>
</feature>